<name>A0ABW7MZL5_9FLAO</name>
<dbReference type="InterPro" id="IPR036249">
    <property type="entry name" value="Thioredoxin-like_sf"/>
</dbReference>
<protein>
    <submittedName>
        <fullName evidence="5">TlpA disulfide reductase family protein</fullName>
    </submittedName>
</protein>
<evidence type="ECO:0000313" key="5">
    <source>
        <dbReference type="EMBL" id="MFH6771833.1"/>
    </source>
</evidence>
<evidence type="ECO:0000259" key="4">
    <source>
        <dbReference type="PROSITE" id="PS51352"/>
    </source>
</evidence>
<evidence type="ECO:0000256" key="1">
    <source>
        <dbReference type="ARBA" id="ARBA00004196"/>
    </source>
</evidence>
<evidence type="ECO:0000256" key="2">
    <source>
        <dbReference type="ARBA" id="ARBA00022748"/>
    </source>
</evidence>
<accession>A0ABW7MZL5</accession>
<dbReference type="InterPro" id="IPR050553">
    <property type="entry name" value="Thioredoxin_ResA/DsbE_sf"/>
</dbReference>
<dbReference type="InterPro" id="IPR017937">
    <property type="entry name" value="Thioredoxin_CS"/>
</dbReference>
<dbReference type="EMBL" id="JBAWKB010000002">
    <property type="protein sequence ID" value="MFH6771833.1"/>
    <property type="molecule type" value="Genomic_DNA"/>
</dbReference>
<dbReference type="Proteomes" id="UP001610100">
    <property type="component" value="Unassembled WGS sequence"/>
</dbReference>
<dbReference type="Gene3D" id="3.40.30.10">
    <property type="entry name" value="Glutaredoxin"/>
    <property type="match status" value="1"/>
</dbReference>
<dbReference type="CDD" id="cd02966">
    <property type="entry name" value="TlpA_like_family"/>
    <property type="match status" value="1"/>
</dbReference>
<keyword evidence="6" id="KW-1185">Reference proteome</keyword>
<comment type="caution">
    <text evidence="5">The sequence shown here is derived from an EMBL/GenBank/DDBJ whole genome shotgun (WGS) entry which is preliminary data.</text>
</comment>
<feature type="domain" description="Thioredoxin" evidence="4">
    <location>
        <begin position="30"/>
        <end position="185"/>
    </location>
</feature>
<dbReference type="RefSeq" id="WP_344741029.1">
    <property type="nucleotide sequence ID" value="NZ_BAABAY010000002.1"/>
</dbReference>
<keyword evidence="2" id="KW-0201">Cytochrome c-type biogenesis</keyword>
<dbReference type="InterPro" id="IPR013740">
    <property type="entry name" value="Redoxin"/>
</dbReference>
<evidence type="ECO:0000313" key="6">
    <source>
        <dbReference type="Proteomes" id="UP001610100"/>
    </source>
</evidence>
<evidence type="ECO:0000256" key="3">
    <source>
        <dbReference type="ARBA" id="ARBA00023284"/>
    </source>
</evidence>
<dbReference type="PROSITE" id="PS00194">
    <property type="entry name" value="THIOREDOXIN_1"/>
    <property type="match status" value="1"/>
</dbReference>
<comment type="subcellular location">
    <subcellularLocation>
        <location evidence="1">Cell envelope</location>
    </subcellularLocation>
</comment>
<keyword evidence="3" id="KW-0676">Redox-active center</keyword>
<dbReference type="PANTHER" id="PTHR42852:SF13">
    <property type="entry name" value="PROTEIN DIPZ"/>
    <property type="match status" value="1"/>
</dbReference>
<proteinExistence type="predicted"/>
<sequence>MKLKLLCIIGLIVFSCKDQKKESESPAGDQPEAQTKPMATADLSETISLDVVDFKGLKPFLEKQNDTTYVVNFWATWCGPCVKELPFYETLNKNYKDRNVKVVLVSLDFPHLYEKKLKPFIVEHNIQSQVVALDDPDMNSWIPEVSSEWSGSLPATLIYNKEHRKFYEQSFTYDSLEKALKPFLK</sequence>
<organism evidence="5 6">
    <name type="scientific">Gaetbulibacter aestuarii</name>
    <dbReference type="NCBI Taxonomy" id="1502358"/>
    <lineage>
        <taxon>Bacteria</taxon>
        <taxon>Pseudomonadati</taxon>
        <taxon>Bacteroidota</taxon>
        <taxon>Flavobacteriia</taxon>
        <taxon>Flavobacteriales</taxon>
        <taxon>Flavobacteriaceae</taxon>
        <taxon>Gaetbulibacter</taxon>
    </lineage>
</organism>
<dbReference type="InterPro" id="IPR013766">
    <property type="entry name" value="Thioredoxin_domain"/>
</dbReference>
<dbReference type="PROSITE" id="PS51352">
    <property type="entry name" value="THIOREDOXIN_2"/>
    <property type="match status" value="1"/>
</dbReference>
<reference evidence="5 6" key="1">
    <citation type="submission" date="2024-02" db="EMBL/GenBank/DDBJ databases">
        <title>A Gaetbulibacter species isolated from tidal flats and genomic insights of their niches.</title>
        <authorList>
            <person name="Ye Y."/>
        </authorList>
    </citation>
    <scope>NUCLEOTIDE SEQUENCE [LARGE SCALE GENOMIC DNA]</scope>
    <source>
        <strain evidence="5 6">KYW382</strain>
    </source>
</reference>
<dbReference type="Pfam" id="PF08534">
    <property type="entry name" value="Redoxin"/>
    <property type="match status" value="1"/>
</dbReference>
<dbReference type="PANTHER" id="PTHR42852">
    <property type="entry name" value="THIOL:DISULFIDE INTERCHANGE PROTEIN DSBE"/>
    <property type="match status" value="1"/>
</dbReference>
<dbReference type="PROSITE" id="PS51257">
    <property type="entry name" value="PROKAR_LIPOPROTEIN"/>
    <property type="match status" value="1"/>
</dbReference>
<dbReference type="SUPFAM" id="SSF52833">
    <property type="entry name" value="Thioredoxin-like"/>
    <property type="match status" value="1"/>
</dbReference>
<gene>
    <name evidence="5" type="ORF">V8G58_07780</name>
</gene>